<dbReference type="AlphaFoldDB" id="A0A3P7KZQ3"/>
<dbReference type="Pfam" id="PF00560">
    <property type="entry name" value="LRR_1"/>
    <property type="match status" value="1"/>
</dbReference>
<keyword evidence="1" id="KW-0433">Leucine-rich repeat</keyword>
<evidence type="ECO:0008006" key="7">
    <source>
        <dbReference type="Google" id="ProtNLM"/>
    </source>
</evidence>
<dbReference type="PROSITE" id="PS51450">
    <property type="entry name" value="LRR"/>
    <property type="match status" value="2"/>
</dbReference>
<sequence>MATLQLYLKAIPLAKVARHLDCSPSSVNVLPADSLLCMTEVTYPKLVSKPGHKSQKAAFTGLSVSHLNLSGNSLNQVTRDAFLGLNGESSRLRSLDLSDNQIQYLEPAWFASRKSISQLRKLELRGNRLEKLHPGMLSGLESLEELDLRCNPLNAIIGGTFSKLSLLRQLLISGPPVGMSQASLGRLTPAMFHGLHHLQRLTLSRLGVSSIDLESFLELRALRDLDLSGNALEEVPGAALERLSLTQRNRLITLNLADNRITCLPASGLSKLVRLRRLDLGGNQLTVIALREVNLLNNPLQIIAPDAFLHFSGDGILQIVHEEPAGDQAITSSSENPIVRLPRYSQVQQEFTSVIMERCPVVSTTKAALPSPRKASSDSPVAVFQSGNKISTIIITICLVLVVIVVSATVVSCRGCRRRGAVEGSKGPCSHQHHHLNGSNHQNLSSGGSLVKGYEGGLQYQLTTDSLFQPTCCSAAELTSFHQVAPTCCHMQQQPVKMCDTECNHCIGGNNNSNKVKTSRSAKKRRKLFTLGQKLAPPPYPHNGPTVHDKLL</sequence>
<protein>
    <recommendedName>
        <fullName evidence="7">LRRNT domain-containing protein</fullName>
    </recommendedName>
</protein>
<dbReference type="PANTHER" id="PTHR45617:SF181">
    <property type="entry name" value="LP04042P"/>
    <property type="match status" value="1"/>
</dbReference>
<dbReference type="Proteomes" id="UP000281553">
    <property type="component" value="Unassembled WGS sequence"/>
</dbReference>
<feature type="region of interest" description="Disordered" evidence="3">
    <location>
        <begin position="531"/>
        <end position="552"/>
    </location>
</feature>
<dbReference type="InterPro" id="IPR025875">
    <property type="entry name" value="Leu-rich_rpt_4"/>
</dbReference>
<dbReference type="InterPro" id="IPR001611">
    <property type="entry name" value="Leu-rich_rpt"/>
</dbReference>
<keyword evidence="4" id="KW-0472">Membrane</keyword>
<dbReference type="EMBL" id="UYRU01049691">
    <property type="protein sequence ID" value="VDN10675.1"/>
    <property type="molecule type" value="Genomic_DNA"/>
</dbReference>
<dbReference type="PANTHER" id="PTHR45617">
    <property type="entry name" value="LEUCINE RICH REPEAT FAMILY PROTEIN"/>
    <property type="match status" value="1"/>
</dbReference>
<dbReference type="SMART" id="SM00369">
    <property type="entry name" value="LRR_TYP"/>
    <property type="match status" value="7"/>
</dbReference>
<feature type="transmembrane region" description="Helical" evidence="4">
    <location>
        <begin position="390"/>
        <end position="411"/>
    </location>
</feature>
<evidence type="ECO:0000313" key="5">
    <source>
        <dbReference type="EMBL" id="VDN10675.1"/>
    </source>
</evidence>
<dbReference type="Gene3D" id="3.80.10.10">
    <property type="entry name" value="Ribonuclease Inhibitor"/>
    <property type="match status" value="2"/>
</dbReference>
<dbReference type="SUPFAM" id="SSF52058">
    <property type="entry name" value="L domain-like"/>
    <property type="match status" value="1"/>
</dbReference>
<reference evidence="5 6" key="1">
    <citation type="submission" date="2018-11" db="EMBL/GenBank/DDBJ databases">
        <authorList>
            <consortium name="Pathogen Informatics"/>
        </authorList>
    </citation>
    <scope>NUCLEOTIDE SEQUENCE [LARGE SCALE GENOMIC DNA]</scope>
</reference>
<evidence type="ECO:0000313" key="6">
    <source>
        <dbReference type="Proteomes" id="UP000281553"/>
    </source>
</evidence>
<dbReference type="Pfam" id="PF13855">
    <property type="entry name" value="LRR_8"/>
    <property type="match status" value="2"/>
</dbReference>
<name>A0A3P7KZQ3_DIBLA</name>
<feature type="non-terminal residue" evidence="5">
    <location>
        <position position="552"/>
    </location>
</feature>
<dbReference type="Pfam" id="PF12799">
    <property type="entry name" value="LRR_4"/>
    <property type="match status" value="1"/>
</dbReference>
<keyword evidence="4" id="KW-1133">Transmembrane helix</keyword>
<evidence type="ECO:0000256" key="4">
    <source>
        <dbReference type="SAM" id="Phobius"/>
    </source>
</evidence>
<proteinExistence type="predicted"/>
<keyword evidence="4" id="KW-0812">Transmembrane</keyword>
<dbReference type="InterPro" id="IPR003591">
    <property type="entry name" value="Leu-rich_rpt_typical-subtyp"/>
</dbReference>
<dbReference type="OrthoDB" id="1055097at2759"/>
<keyword evidence="6" id="KW-1185">Reference proteome</keyword>
<organism evidence="5 6">
    <name type="scientific">Dibothriocephalus latus</name>
    <name type="common">Fish tapeworm</name>
    <name type="synonym">Diphyllobothrium latum</name>
    <dbReference type="NCBI Taxonomy" id="60516"/>
    <lineage>
        <taxon>Eukaryota</taxon>
        <taxon>Metazoa</taxon>
        <taxon>Spiralia</taxon>
        <taxon>Lophotrochozoa</taxon>
        <taxon>Platyhelminthes</taxon>
        <taxon>Cestoda</taxon>
        <taxon>Eucestoda</taxon>
        <taxon>Diphyllobothriidea</taxon>
        <taxon>Diphyllobothriidae</taxon>
        <taxon>Dibothriocephalus</taxon>
    </lineage>
</organism>
<dbReference type="InterPro" id="IPR032675">
    <property type="entry name" value="LRR_dom_sf"/>
</dbReference>
<evidence type="ECO:0000256" key="3">
    <source>
        <dbReference type="SAM" id="MobiDB-lite"/>
    </source>
</evidence>
<evidence type="ECO:0000256" key="1">
    <source>
        <dbReference type="ARBA" id="ARBA00022614"/>
    </source>
</evidence>
<accession>A0A3P7KZQ3</accession>
<evidence type="ECO:0000256" key="2">
    <source>
        <dbReference type="ARBA" id="ARBA00022737"/>
    </source>
</evidence>
<keyword evidence="2" id="KW-0677">Repeat</keyword>
<gene>
    <name evidence="5" type="ORF">DILT_LOCUS6506</name>
</gene>